<protein>
    <submittedName>
        <fullName evidence="1">Uncharacterized protein</fullName>
    </submittedName>
</protein>
<accession>A4TZ07</accession>
<name>A4TZ07_9PROT</name>
<dbReference type="EMBL" id="CU459003">
    <property type="protein sequence ID" value="CAM75864.1"/>
    <property type="molecule type" value="Genomic_DNA"/>
</dbReference>
<evidence type="ECO:0000313" key="1">
    <source>
        <dbReference type="EMBL" id="CAM75864.1"/>
    </source>
</evidence>
<proteinExistence type="predicted"/>
<gene>
    <name evidence="1" type="ORF">MGR_1521</name>
</gene>
<dbReference type="AlphaFoldDB" id="A4TZ07"/>
<organism evidence="1">
    <name type="scientific">Magnetospirillum gryphiswaldense</name>
    <dbReference type="NCBI Taxonomy" id="55518"/>
    <lineage>
        <taxon>Bacteria</taxon>
        <taxon>Pseudomonadati</taxon>
        <taxon>Pseudomonadota</taxon>
        <taxon>Alphaproteobacteria</taxon>
        <taxon>Rhodospirillales</taxon>
        <taxon>Rhodospirillaceae</taxon>
        <taxon>Magnetospirillum</taxon>
    </lineage>
</organism>
<reference evidence="1" key="1">
    <citation type="journal article" date="2007" name="J. Bacteriol.">
        <title>Comparative genome analysis of four magnetotactic bacteria reveals a complex set of group-specific genes implicated in magnetosome biomineralization and function.</title>
        <authorList>
            <person name="Richter M."/>
            <person name="Kube M."/>
            <person name="Bazylinski D.A."/>
            <person name="Lombardot T."/>
            <person name="Gloeckner F.O."/>
            <person name="Reinhardt R."/>
            <person name="Schueler D."/>
        </authorList>
    </citation>
    <scope>NUCLEOTIDE SEQUENCE</scope>
    <source>
        <strain evidence="1">MSR-1</strain>
    </source>
</reference>
<sequence>MNRGMGRSCAPGVSGRRHRSGLLFLLDADDPRFTEPAALHVVRPLMAVGAIGSVAHANVVTGCGGAPKRRTKLCFC</sequence>